<reference evidence="4 8" key="3">
    <citation type="submission" date="2018-10" db="EMBL/GenBank/DDBJ databases">
        <title>Cultivation of a novel Methanohalophilus strain from Kebrit Deep of the Red Sea and a genomic comparison of members of the genus Methanohalophilus.</title>
        <authorList>
            <person name="Guan Y."/>
            <person name="Ngugi D.K."/>
            <person name="Stingl U."/>
        </authorList>
    </citation>
    <scope>NUCLEOTIDE SEQUENCE [LARGE SCALE GENOMIC DNA]</scope>
    <source>
        <strain evidence="4 8">DSM 3094</strain>
    </source>
</reference>
<dbReference type="GO" id="GO:0004175">
    <property type="term" value="F:endopeptidase activity"/>
    <property type="evidence" value="ECO:0007669"/>
    <property type="project" value="UniProtKB-ARBA"/>
</dbReference>
<dbReference type="GeneID" id="30582722"/>
<reference evidence="5 7" key="2">
    <citation type="submission" date="2016-10" db="EMBL/GenBank/DDBJ databases">
        <authorList>
            <person name="de Groot N.N."/>
        </authorList>
    </citation>
    <scope>NUCLEOTIDE SEQUENCE [LARGE SCALE GENOMIC DNA]</scope>
    <source>
        <strain evidence="5 7">Z-7982</strain>
    </source>
</reference>
<dbReference type="EMBL" id="FNMU01000001">
    <property type="protein sequence ID" value="SDW15323.1"/>
    <property type="molecule type" value="Genomic_DNA"/>
</dbReference>
<keyword evidence="3" id="KW-0645">Protease</keyword>
<evidence type="ECO:0000313" key="4">
    <source>
        <dbReference type="EMBL" id="RNI08428.1"/>
    </source>
</evidence>
<dbReference type="Proteomes" id="UP000186879">
    <property type="component" value="Chromosome"/>
</dbReference>
<evidence type="ECO:0000259" key="2">
    <source>
        <dbReference type="Pfam" id="PF02517"/>
    </source>
</evidence>
<dbReference type="GO" id="GO:0080120">
    <property type="term" value="P:CAAX-box protein maturation"/>
    <property type="evidence" value="ECO:0007669"/>
    <property type="project" value="UniProtKB-ARBA"/>
</dbReference>
<keyword evidence="1" id="KW-1133">Transmembrane helix</keyword>
<dbReference type="RefSeq" id="WP_072561028.1">
    <property type="nucleotide sequence ID" value="NZ_CP017921.1"/>
</dbReference>
<dbReference type="GO" id="GO:0006508">
    <property type="term" value="P:proteolysis"/>
    <property type="evidence" value="ECO:0007669"/>
    <property type="project" value="UniProtKB-KW"/>
</dbReference>
<feature type="transmembrane region" description="Helical" evidence="1">
    <location>
        <begin position="38"/>
        <end position="60"/>
    </location>
</feature>
<dbReference type="InterPro" id="IPR042150">
    <property type="entry name" value="MmRce1-like"/>
</dbReference>
<dbReference type="NCBIfam" id="NF041656">
    <property type="entry name" value="CPBP_MmRce1"/>
    <property type="match status" value="1"/>
</dbReference>
<keyword evidence="1" id="KW-0812">Transmembrane</keyword>
<dbReference type="Pfam" id="PF02517">
    <property type="entry name" value="Rce1-like"/>
    <property type="match status" value="1"/>
</dbReference>
<feature type="transmembrane region" description="Helical" evidence="1">
    <location>
        <begin position="158"/>
        <end position="179"/>
    </location>
</feature>
<organism evidence="3 6">
    <name type="scientific">Methanohalophilus halophilus</name>
    <dbReference type="NCBI Taxonomy" id="2177"/>
    <lineage>
        <taxon>Archaea</taxon>
        <taxon>Methanobacteriati</taxon>
        <taxon>Methanobacteriota</taxon>
        <taxon>Stenosarchaea group</taxon>
        <taxon>Methanomicrobia</taxon>
        <taxon>Methanosarcinales</taxon>
        <taxon>Methanosarcinaceae</taxon>
        <taxon>Methanohalophilus</taxon>
    </lineage>
</organism>
<dbReference type="KEGG" id="mhaz:BHR79_03125"/>
<keyword evidence="1" id="KW-0472">Membrane</keyword>
<dbReference type="STRING" id="2177.BHR79_03125"/>
<dbReference type="PANTHER" id="PTHR35797">
    <property type="entry name" value="PROTEASE-RELATED"/>
    <property type="match status" value="1"/>
</dbReference>
<evidence type="ECO:0000313" key="3">
    <source>
        <dbReference type="EMBL" id="APH38576.1"/>
    </source>
</evidence>
<protein>
    <submittedName>
        <fullName evidence="3">CAAX protease family protein</fullName>
    </submittedName>
    <submittedName>
        <fullName evidence="4">CPBP family intramembrane metalloprotease</fullName>
    </submittedName>
</protein>
<feature type="transmembrane region" description="Helical" evidence="1">
    <location>
        <begin position="245"/>
        <end position="261"/>
    </location>
</feature>
<evidence type="ECO:0000256" key="1">
    <source>
        <dbReference type="SAM" id="Phobius"/>
    </source>
</evidence>
<gene>
    <name evidence="3" type="ORF">BHR79_03125</name>
    <name evidence="4" type="ORF">EFE40_07745</name>
    <name evidence="5" type="ORF">SAMN04515625_0457</name>
</gene>
<feature type="transmembrane region" description="Helical" evidence="1">
    <location>
        <begin position="191"/>
        <end position="213"/>
    </location>
</feature>
<sequence>MIPNYNYKPGIYYLTTFIVTYILWFSGAYASFQDDLSGLYMLLMLPGLMAPFLISLVMIFRSKNADLKRDFVNRLTNIRLIQPKILPIFFLLMPLSVVVSILISLFFGGSMSQFQLAEGFSFSTGFVPVLLLLLLAAGFEELGWRGYAFDSLQSRHTYFKASVIFSVLWSLWHFPLIFVNNSYQYEIFHESFWYGLNFFVSIIPLGMIISWICIKNGKSIIAAIVFHFIVNMSQEILDITQNTKCIQTAVLLIVTIVLILYDREMFFSRAHLGKRST</sequence>
<evidence type="ECO:0000313" key="6">
    <source>
        <dbReference type="Proteomes" id="UP000186879"/>
    </source>
</evidence>
<keyword evidence="6" id="KW-1185">Reference proteome</keyword>
<dbReference type="PANTHER" id="PTHR35797:SF1">
    <property type="entry name" value="PROTEASE"/>
    <property type="match status" value="1"/>
</dbReference>
<accession>A0A1L3Q124</accession>
<keyword evidence="4" id="KW-0378">Hydrolase</keyword>
<feature type="transmembrane region" description="Helical" evidence="1">
    <location>
        <begin position="119"/>
        <end position="137"/>
    </location>
</feature>
<feature type="transmembrane region" description="Helical" evidence="1">
    <location>
        <begin position="12"/>
        <end position="32"/>
    </location>
</feature>
<dbReference type="GO" id="GO:0008237">
    <property type="term" value="F:metallopeptidase activity"/>
    <property type="evidence" value="ECO:0007669"/>
    <property type="project" value="UniProtKB-KW"/>
</dbReference>
<dbReference type="EMBL" id="CP017921">
    <property type="protein sequence ID" value="APH38576.1"/>
    <property type="molecule type" value="Genomic_DNA"/>
</dbReference>
<dbReference type="AlphaFoldDB" id="A0A1L3Q124"/>
<dbReference type="OrthoDB" id="28575at2157"/>
<evidence type="ECO:0000313" key="7">
    <source>
        <dbReference type="Proteomes" id="UP000198669"/>
    </source>
</evidence>
<dbReference type="InterPro" id="IPR003675">
    <property type="entry name" value="Rce1/LyrA-like_dom"/>
</dbReference>
<feature type="domain" description="CAAX prenyl protease 2/Lysostaphin resistance protein A-like" evidence="2">
    <location>
        <begin position="126"/>
        <end position="232"/>
    </location>
</feature>
<dbReference type="Proteomes" id="UP000198669">
    <property type="component" value="Unassembled WGS sequence"/>
</dbReference>
<proteinExistence type="predicted"/>
<evidence type="ECO:0000313" key="8">
    <source>
        <dbReference type="Proteomes" id="UP000267921"/>
    </source>
</evidence>
<reference evidence="3 6" key="1">
    <citation type="submission" date="2016-10" db="EMBL/GenBank/DDBJ databases">
        <title>Methanohalophilus halophilus.</title>
        <authorList>
            <person name="L'haridon S."/>
        </authorList>
    </citation>
    <scope>NUCLEOTIDE SEQUENCE [LARGE SCALE GENOMIC DNA]</scope>
    <source>
        <strain evidence="3 6">Z-7982</strain>
    </source>
</reference>
<feature type="transmembrane region" description="Helical" evidence="1">
    <location>
        <begin position="85"/>
        <end position="107"/>
    </location>
</feature>
<name>A0A1L3Q124_9EURY</name>
<dbReference type="EMBL" id="RJJG01000005">
    <property type="protein sequence ID" value="RNI08428.1"/>
    <property type="molecule type" value="Genomic_DNA"/>
</dbReference>
<evidence type="ECO:0000313" key="5">
    <source>
        <dbReference type="EMBL" id="SDW15323.1"/>
    </source>
</evidence>
<keyword evidence="4" id="KW-0482">Metalloprotease</keyword>
<feature type="transmembrane region" description="Helical" evidence="1">
    <location>
        <begin position="220"/>
        <end position="239"/>
    </location>
</feature>
<dbReference type="Proteomes" id="UP000267921">
    <property type="component" value="Unassembled WGS sequence"/>
</dbReference>